<feature type="non-terminal residue" evidence="8">
    <location>
        <position position="1"/>
    </location>
</feature>
<dbReference type="InterPro" id="IPR029021">
    <property type="entry name" value="Prot-tyrosine_phosphatase-like"/>
</dbReference>
<proteinExistence type="inferred from homology"/>
<evidence type="ECO:0000256" key="5">
    <source>
        <dbReference type="SAM" id="MobiDB-lite"/>
    </source>
</evidence>
<dbReference type="PROSITE" id="PS50055">
    <property type="entry name" value="TYR_PHOSPHATASE_PTP"/>
    <property type="match status" value="1"/>
</dbReference>
<evidence type="ECO:0000259" key="6">
    <source>
        <dbReference type="PROSITE" id="PS50055"/>
    </source>
</evidence>
<dbReference type="PROSITE" id="PS00383">
    <property type="entry name" value="TYR_PHOSPHATASE_1"/>
    <property type="match status" value="1"/>
</dbReference>
<evidence type="ECO:0000259" key="7">
    <source>
        <dbReference type="PROSITE" id="PS50056"/>
    </source>
</evidence>
<feature type="domain" description="Tyrosine specific protein phosphatases" evidence="7">
    <location>
        <begin position="161"/>
        <end position="238"/>
    </location>
</feature>
<dbReference type="EC" id="3.1.3.48" evidence="1"/>
<dbReference type="Pfam" id="PF00102">
    <property type="entry name" value="Y_phosphatase"/>
    <property type="match status" value="1"/>
</dbReference>
<keyword evidence="2" id="KW-0378">Hydrolase</keyword>
<dbReference type="Proteomes" id="UP001176940">
    <property type="component" value="Unassembled WGS sequence"/>
</dbReference>
<keyword evidence="9" id="KW-1185">Reference proteome</keyword>
<reference evidence="8" key="1">
    <citation type="submission" date="2023-07" db="EMBL/GenBank/DDBJ databases">
        <authorList>
            <person name="Stuckert A."/>
        </authorList>
    </citation>
    <scope>NUCLEOTIDE SEQUENCE</scope>
</reference>
<name>A0ABN9KYW2_9NEOB</name>
<evidence type="ECO:0000313" key="9">
    <source>
        <dbReference type="Proteomes" id="UP001176940"/>
    </source>
</evidence>
<evidence type="ECO:0000256" key="4">
    <source>
        <dbReference type="ARBA" id="ARBA00034734"/>
    </source>
</evidence>
<sequence>EIKCRAAAFRQDSNYSTEAGGCQENLKKNRYKDILPYDQTRVPVTLLAEDAGSDYINASFIQGVDKQPRYIATQGPLSHTVVDFWRMIWQYNVKKKCERYWPLDQETVQYGAFTVTTVAKDIVNAEVVFRNLKVMFQEEVRELVHFQYIAWPDRGIPDSYSCFLEMIYMVRQHQDEHQAPMCVHCSAGCGRTGVICTVEYIQCLLHKQRVPSNFSIFEVVMEMRRQRPSAVQTRGKHRVTKRGPALSNPMFTLVTSEDIAESASHTPIQRCLRVIQRQNKVLDFLLRPTTSQQDPDRCCVSNTNDIAIQDVATSRIASDIVVKLVSVKEQYDFLYHAITEMFEKQLKGNYYENLKENKAPLYDDAVTLTLPNRSQTPNRRRDLHLRYILTFLSPRIQAKRSEECIAVSRDDDVAVSRDRYVIILRDHSVDRLTERRERERPVVDPRGRRTSDMSNTYAVVNKKSTAPVLLPGSNTQETRSPTSSHVQYDNVRPRSSPATPVDQLYSSVVPKPNRMSACVTTPSNPGIISSSYSLAGNPTPSEPASVEYSQVNIPSAVPSFNHLKGDHKRFQTNVSIHPTNIHMQMTTHHVFSSQCDNIPVLF</sequence>
<dbReference type="EMBL" id="CAUEEQ010004447">
    <property type="protein sequence ID" value="CAJ0927444.1"/>
    <property type="molecule type" value="Genomic_DNA"/>
</dbReference>
<dbReference type="InterPro" id="IPR000242">
    <property type="entry name" value="PTP_cat"/>
</dbReference>
<dbReference type="Gene3D" id="3.90.190.10">
    <property type="entry name" value="Protein tyrosine phosphatase superfamily"/>
    <property type="match status" value="1"/>
</dbReference>
<protein>
    <recommendedName>
        <fullName evidence="1">protein-tyrosine-phosphatase</fullName>
        <ecNumber evidence="1">3.1.3.48</ecNumber>
    </recommendedName>
</protein>
<accession>A0ABN9KYW2</accession>
<dbReference type="InterPro" id="IPR047170">
    <property type="entry name" value="PTN12/18/22"/>
</dbReference>
<dbReference type="PROSITE" id="PS50056">
    <property type="entry name" value="TYR_PHOSPHATASE_2"/>
    <property type="match status" value="1"/>
</dbReference>
<evidence type="ECO:0000256" key="3">
    <source>
        <dbReference type="ARBA" id="ARBA00022912"/>
    </source>
</evidence>
<dbReference type="SMART" id="SM00404">
    <property type="entry name" value="PTPc_motif"/>
    <property type="match status" value="1"/>
</dbReference>
<feature type="compositionally biased region" description="Polar residues" evidence="5">
    <location>
        <begin position="472"/>
        <end position="487"/>
    </location>
</feature>
<evidence type="ECO:0000313" key="8">
    <source>
        <dbReference type="EMBL" id="CAJ0927444.1"/>
    </source>
</evidence>
<organism evidence="8 9">
    <name type="scientific">Ranitomeya imitator</name>
    <name type="common">mimic poison frog</name>
    <dbReference type="NCBI Taxonomy" id="111125"/>
    <lineage>
        <taxon>Eukaryota</taxon>
        <taxon>Metazoa</taxon>
        <taxon>Chordata</taxon>
        <taxon>Craniata</taxon>
        <taxon>Vertebrata</taxon>
        <taxon>Euteleostomi</taxon>
        <taxon>Amphibia</taxon>
        <taxon>Batrachia</taxon>
        <taxon>Anura</taxon>
        <taxon>Neobatrachia</taxon>
        <taxon>Hyloidea</taxon>
        <taxon>Dendrobatidae</taxon>
        <taxon>Dendrobatinae</taxon>
        <taxon>Ranitomeya</taxon>
    </lineage>
</organism>
<comment type="caution">
    <text evidence="8">The sequence shown here is derived from an EMBL/GenBank/DDBJ whole genome shotgun (WGS) entry which is preliminary data.</text>
</comment>
<dbReference type="InterPro" id="IPR000387">
    <property type="entry name" value="Tyr_Pase_dom"/>
</dbReference>
<dbReference type="SUPFAM" id="SSF52799">
    <property type="entry name" value="(Phosphotyrosine protein) phosphatases II"/>
    <property type="match status" value="1"/>
</dbReference>
<evidence type="ECO:0000256" key="1">
    <source>
        <dbReference type="ARBA" id="ARBA00013064"/>
    </source>
</evidence>
<feature type="domain" description="Tyrosine-protein phosphatase" evidence="6">
    <location>
        <begin position="23"/>
        <end position="233"/>
    </location>
</feature>
<evidence type="ECO:0000256" key="2">
    <source>
        <dbReference type="ARBA" id="ARBA00022801"/>
    </source>
</evidence>
<dbReference type="PANTHER" id="PTHR45983">
    <property type="entry name" value="TYROSINE PHOSPHATSE N18, PUTATIVE-RELATED"/>
    <property type="match status" value="1"/>
</dbReference>
<gene>
    <name evidence="8" type="ORF">RIMI_LOCUS3043200</name>
</gene>
<dbReference type="PANTHER" id="PTHR45983:SF4">
    <property type="entry name" value="TYROSINE-PROTEIN PHOSPHATASE NON-RECEPTOR TYPE 18"/>
    <property type="match status" value="1"/>
</dbReference>
<keyword evidence="3" id="KW-0904">Protein phosphatase</keyword>
<feature type="region of interest" description="Disordered" evidence="5">
    <location>
        <begin position="462"/>
        <end position="502"/>
    </location>
</feature>
<dbReference type="SMART" id="SM00194">
    <property type="entry name" value="PTPc"/>
    <property type="match status" value="1"/>
</dbReference>
<dbReference type="PRINTS" id="PR00700">
    <property type="entry name" value="PRTYPHPHTASE"/>
</dbReference>
<dbReference type="InterPro" id="IPR016130">
    <property type="entry name" value="Tyr_Pase_AS"/>
</dbReference>
<comment type="similarity">
    <text evidence="4">Belongs to the protein-tyrosine phosphatase family. Non-receptor class 4 subfamily.</text>
</comment>
<dbReference type="InterPro" id="IPR003595">
    <property type="entry name" value="Tyr_Pase_cat"/>
</dbReference>